<reference evidence="6 7" key="1">
    <citation type="submission" date="2023-10" db="EMBL/GenBank/DDBJ databases">
        <title>Noviherbaspirillum sp. CPCC 100848 genome assembly.</title>
        <authorList>
            <person name="Li X.Y."/>
            <person name="Fang X.M."/>
        </authorList>
    </citation>
    <scope>NUCLEOTIDE SEQUENCE [LARGE SCALE GENOMIC DNA]</scope>
    <source>
        <strain evidence="6 7">CPCC 100848</strain>
    </source>
</reference>
<dbReference type="InterPro" id="IPR020449">
    <property type="entry name" value="Tscrpt_reg_AraC-type_HTH"/>
</dbReference>
<dbReference type="InterPro" id="IPR037923">
    <property type="entry name" value="HTH-like"/>
</dbReference>
<evidence type="ECO:0000256" key="2">
    <source>
        <dbReference type="ARBA" id="ARBA00023125"/>
    </source>
</evidence>
<protein>
    <submittedName>
        <fullName evidence="6">AraC family transcriptional regulator</fullName>
    </submittedName>
</protein>
<keyword evidence="2" id="KW-0238">DNA-binding</keyword>
<sequence>MPLTQSHRSSAEAFDEHVPGVLLATSKDYPLKDLYIQMFTRSQVQESIMLPAVPEPLVVWILSGTAVVEEREPGGEWKASRVTQGDFFLTNSPRPCELRWKAEGTEPFTVMHLYLGLGLVRQAVMELFSEDSTDAGLKEISGASDAVLSQLLEHLRRELTSQHKPSPLYVHGIGQSLAVHIVRQYSDPALRGSVHRGGLPAYKLKRITDLLRESLEDEFSLSRLAEEAGLSEYHFCRAFKQSTGMSPSAYFIRLRLERARRLLRETGKSIIEVGMEVGYTSPSHFAKVFRREVGVSPSIYRSAG</sequence>
<dbReference type="RefSeq" id="WP_326509334.1">
    <property type="nucleotide sequence ID" value="NZ_JAWIIV010000034.1"/>
</dbReference>
<evidence type="ECO:0000256" key="4">
    <source>
        <dbReference type="ARBA" id="ARBA00023163"/>
    </source>
</evidence>
<dbReference type="EMBL" id="JAWIIV010000034">
    <property type="protein sequence ID" value="MEC4722665.1"/>
    <property type="molecule type" value="Genomic_DNA"/>
</dbReference>
<keyword evidence="7" id="KW-1185">Reference proteome</keyword>
<evidence type="ECO:0000313" key="6">
    <source>
        <dbReference type="EMBL" id="MEC4722665.1"/>
    </source>
</evidence>
<dbReference type="InterPro" id="IPR018060">
    <property type="entry name" value="HTH_AraC"/>
</dbReference>
<accession>A0ABU6JHA0</accession>
<keyword evidence="3" id="KW-0010">Activator</keyword>
<comment type="caution">
    <text evidence="6">The sequence shown here is derived from an EMBL/GenBank/DDBJ whole genome shotgun (WGS) entry which is preliminary data.</text>
</comment>
<evidence type="ECO:0000313" key="7">
    <source>
        <dbReference type="Proteomes" id="UP001352263"/>
    </source>
</evidence>
<dbReference type="InterPro" id="IPR050204">
    <property type="entry name" value="AraC_XylS_family_regulators"/>
</dbReference>
<dbReference type="PROSITE" id="PS01124">
    <property type="entry name" value="HTH_ARAC_FAMILY_2"/>
    <property type="match status" value="1"/>
</dbReference>
<evidence type="ECO:0000259" key="5">
    <source>
        <dbReference type="PROSITE" id="PS01124"/>
    </source>
</evidence>
<keyword evidence="1" id="KW-0805">Transcription regulation</keyword>
<dbReference type="SMART" id="SM00342">
    <property type="entry name" value="HTH_ARAC"/>
    <property type="match status" value="1"/>
</dbReference>
<dbReference type="InterPro" id="IPR009057">
    <property type="entry name" value="Homeodomain-like_sf"/>
</dbReference>
<organism evidence="6 7">
    <name type="scientific">Noviherbaspirillum album</name>
    <dbReference type="NCBI Taxonomy" id="3080276"/>
    <lineage>
        <taxon>Bacteria</taxon>
        <taxon>Pseudomonadati</taxon>
        <taxon>Pseudomonadota</taxon>
        <taxon>Betaproteobacteria</taxon>
        <taxon>Burkholderiales</taxon>
        <taxon>Oxalobacteraceae</taxon>
        <taxon>Noviherbaspirillum</taxon>
    </lineage>
</organism>
<dbReference type="Gene3D" id="1.10.10.60">
    <property type="entry name" value="Homeodomain-like"/>
    <property type="match status" value="2"/>
</dbReference>
<evidence type="ECO:0000256" key="1">
    <source>
        <dbReference type="ARBA" id="ARBA00023015"/>
    </source>
</evidence>
<dbReference type="SUPFAM" id="SSF46689">
    <property type="entry name" value="Homeodomain-like"/>
    <property type="match status" value="2"/>
</dbReference>
<dbReference type="PANTHER" id="PTHR46796:SF6">
    <property type="entry name" value="ARAC SUBFAMILY"/>
    <property type="match status" value="1"/>
</dbReference>
<evidence type="ECO:0000256" key="3">
    <source>
        <dbReference type="ARBA" id="ARBA00023159"/>
    </source>
</evidence>
<dbReference type="PRINTS" id="PR00032">
    <property type="entry name" value="HTHARAC"/>
</dbReference>
<name>A0ABU6JHA0_9BURK</name>
<dbReference type="Proteomes" id="UP001352263">
    <property type="component" value="Unassembled WGS sequence"/>
</dbReference>
<proteinExistence type="predicted"/>
<dbReference type="PROSITE" id="PS00041">
    <property type="entry name" value="HTH_ARAC_FAMILY_1"/>
    <property type="match status" value="1"/>
</dbReference>
<dbReference type="InterPro" id="IPR018062">
    <property type="entry name" value="HTH_AraC-typ_CS"/>
</dbReference>
<gene>
    <name evidence="6" type="ORF">RY831_26205</name>
</gene>
<keyword evidence="4" id="KW-0804">Transcription</keyword>
<feature type="domain" description="HTH araC/xylS-type" evidence="5">
    <location>
        <begin position="205"/>
        <end position="303"/>
    </location>
</feature>
<dbReference type="Pfam" id="PF12833">
    <property type="entry name" value="HTH_18"/>
    <property type="match status" value="1"/>
</dbReference>
<dbReference type="SUPFAM" id="SSF51215">
    <property type="entry name" value="Regulatory protein AraC"/>
    <property type="match status" value="1"/>
</dbReference>
<dbReference type="PANTHER" id="PTHR46796">
    <property type="entry name" value="HTH-TYPE TRANSCRIPTIONAL ACTIVATOR RHAS-RELATED"/>
    <property type="match status" value="1"/>
</dbReference>